<evidence type="ECO:0000313" key="10">
    <source>
        <dbReference type="Proteomes" id="UP001216674"/>
    </source>
</evidence>
<dbReference type="Proteomes" id="UP001216674">
    <property type="component" value="Unassembled WGS sequence"/>
</dbReference>
<comment type="caution">
    <text evidence="9">The sequence shown here is derived from an EMBL/GenBank/DDBJ whole genome shotgun (WGS) entry which is preliminary data.</text>
</comment>
<dbReference type="InterPro" id="IPR036388">
    <property type="entry name" value="WH-like_DNA-bd_sf"/>
</dbReference>
<sequence length="501" mass="54097">MESAPLYRQLAQHYLHAIETGALKPGDRVPSVRTLMELHGVSLSTALQACRQMESDGLLEARPRSGYFVRHARHKPLAPIEEPVASLPDPAQYVGIHERISAITARGHQQPVQVNFAGACGAPSLYPAEALRNAAARALRRYPQLFGSAADAEGHPAFRAVLARHALRSRITVAPEDILVTHGCTEALNLALRAVARPGDVIAVESPTYYGLLQILESLGMRALEIPSSPQTGISLEALELAAQTYDNIRAVVVVPNLQNPLGSIMPDANKAQLVAWCEAREIALIEDDCFSALADGDAPLAALKSWDRNGGVIHCASLHKILAPGMRLGWIAAGRWQARVEMLKYSQSRPNELLAQIAVAEFMGSGAFERHLRRLREQLRNQRAQVAQAIAAEFPAGTRASNPNGGLHLWVELPGPVSSEAVFDQAMAAGIRVVPGVMFSNSNRFDHFLRLNCGTPYSPEIERALRKLAAVVARAAGRPQPPGDAQGSQKRRQATIAGTA</sequence>
<dbReference type="InterPro" id="IPR015424">
    <property type="entry name" value="PyrdxlP-dep_Trfase"/>
</dbReference>
<dbReference type="SUPFAM" id="SSF53383">
    <property type="entry name" value="PLP-dependent transferases"/>
    <property type="match status" value="1"/>
</dbReference>
<dbReference type="InterPro" id="IPR015421">
    <property type="entry name" value="PyrdxlP-dep_Trfase_major"/>
</dbReference>
<evidence type="ECO:0000259" key="8">
    <source>
        <dbReference type="PROSITE" id="PS50949"/>
    </source>
</evidence>
<evidence type="ECO:0000313" key="9">
    <source>
        <dbReference type="EMBL" id="MDF3837291.1"/>
    </source>
</evidence>
<keyword evidence="3" id="KW-0805">Transcription regulation</keyword>
<dbReference type="PANTHER" id="PTHR46577:SF2">
    <property type="entry name" value="TRANSCRIPTIONAL REGULATORY PROTEIN"/>
    <property type="match status" value="1"/>
</dbReference>
<evidence type="ECO:0000256" key="6">
    <source>
        <dbReference type="SAM" id="Coils"/>
    </source>
</evidence>
<evidence type="ECO:0000256" key="7">
    <source>
        <dbReference type="SAM" id="MobiDB-lite"/>
    </source>
</evidence>
<feature type="region of interest" description="Disordered" evidence="7">
    <location>
        <begin position="476"/>
        <end position="501"/>
    </location>
</feature>
<dbReference type="CDD" id="cd07377">
    <property type="entry name" value="WHTH_GntR"/>
    <property type="match status" value="1"/>
</dbReference>
<keyword evidence="9" id="KW-0032">Aminotransferase</keyword>
<dbReference type="InterPro" id="IPR000524">
    <property type="entry name" value="Tscrpt_reg_HTH_GntR"/>
</dbReference>
<keyword evidence="5" id="KW-0804">Transcription</keyword>
<feature type="domain" description="HTH gntR-type" evidence="8">
    <location>
        <begin position="4"/>
        <end position="72"/>
    </location>
</feature>
<evidence type="ECO:0000256" key="1">
    <source>
        <dbReference type="ARBA" id="ARBA00005384"/>
    </source>
</evidence>
<dbReference type="SMART" id="SM00345">
    <property type="entry name" value="HTH_GNTR"/>
    <property type="match status" value="1"/>
</dbReference>
<dbReference type="Pfam" id="PF00392">
    <property type="entry name" value="GntR"/>
    <property type="match status" value="1"/>
</dbReference>
<name>A0ABT6AXD7_9BURK</name>
<dbReference type="Gene3D" id="3.40.640.10">
    <property type="entry name" value="Type I PLP-dependent aspartate aminotransferase-like (Major domain)"/>
    <property type="match status" value="1"/>
</dbReference>
<dbReference type="EMBL" id="JARJLM010000500">
    <property type="protein sequence ID" value="MDF3837291.1"/>
    <property type="molecule type" value="Genomic_DNA"/>
</dbReference>
<proteinExistence type="inferred from homology"/>
<evidence type="ECO:0000256" key="2">
    <source>
        <dbReference type="ARBA" id="ARBA00022898"/>
    </source>
</evidence>
<dbReference type="SUPFAM" id="SSF46785">
    <property type="entry name" value="Winged helix' DNA-binding domain"/>
    <property type="match status" value="1"/>
</dbReference>
<dbReference type="InterPro" id="IPR036390">
    <property type="entry name" value="WH_DNA-bd_sf"/>
</dbReference>
<keyword evidence="9" id="KW-0808">Transferase</keyword>
<accession>A0ABT6AXD7</accession>
<keyword evidence="4" id="KW-0238">DNA-binding</keyword>
<dbReference type="PROSITE" id="PS50949">
    <property type="entry name" value="HTH_GNTR"/>
    <property type="match status" value="1"/>
</dbReference>
<dbReference type="GO" id="GO:0008483">
    <property type="term" value="F:transaminase activity"/>
    <property type="evidence" value="ECO:0007669"/>
    <property type="project" value="UniProtKB-KW"/>
</dbReference>
<reference evidence="9 10" key="1">
    <citation type="submission" date="2023-03" db="EMBL/GenBank/DDBJ databases">
        <title>Draft assemblies of triclosan tolerant bacteria isolated from returned activated sludge.</title>
        <authorList>
            <person name="Van Hamelsveld S."/>
        </authorList>
    </citation>
    <scope>NUCLEOTIDE SEQUENCE [LARGE SCALE GENOMIC DNA]</scope>
    <source>
        <strain evidence="9 10">GW210010_S58</strain>
    </source>
</reference>
<dbReference type="InterPro" id="IPR051446">
    <property type="entry name" value="HTH_trans_reg/aminotransferase"/>
</dbReference>
<evidence type="ECO:0000256" key="5">
    <source>
        <dbReference type="ARBA" id="ARBA00023163"/>
    </source>
</evidence>
<dbReference type="Pfam" id="PF00155">
    <property type="entry name" value="Aminotran_1_2"/>
    <property type="match status" value="1"/>
</dbReference>
<keyword evidence="10" id="KW-1185">Reference proteome</keyword>
<evidence type="ECO:0000256" key="3">
    <source>
        <dbReference type="ARBA" id="ARBA00023015"/>
    </source>
</evidence>
<feature type="coiled-coil region" evidence="6">
    <location>
        <begin position="366"/>
        <end position="393"/>
    </location>
</feature>
<keyword evidence="2" id="KW-0663">Pyridoxal phosphate</keyword>
<dbReference type="RefSeq" id="WP_276267536.1">
    <property type="nucleotide sequence ID" value="NZ_JARJLM010000500.1"/>
</dbReference>
<comment type="similarity">
    <text evidence="1">In the C-terminal section; belongs to the class-I pyridoxal-phosphate-dependent aminotransferase family.</text>
</comment>
<dbReference type="CDD" id="cd00609">
    <property type="entry name" value="AAT_like"/>
    <property type="match status" value="1"/>
</dbReference>
<dbReference type="PANTHER" id="PTHR46577">
    <property type="entry name" value="HTH-TYPE TRANSCRIPTIONAL REGULATORY PROTEIN GABR"/>
    <property type="match status" value="1"/>
</dbReference>
<keyword evidence="6" id="KW-0175">Coiled coil</keyword>
<organism evidence="9 10">
    <name type="scientific">Cupriavidus basilensis</name>
    <dbReference type="NCBI Taxonomy" id="68895"/>
    <lineage>
        <taxon>Bacteria</taxon>
        <taxon>Pseudomonadati</taxon>
        <taxon>Pseudomonadota</taxon>
        <taxon>Betaproteobacteria</taxon>
        <taxon>Burkholderiales</taxon>
        <taxon>Burkholderiaceae</taxon>
        <taxon>Cupriavidus</taxon>
    </lineage>
</organism>
<gene>
    <name evidence="9" type="ORF">P3W85_30715</name>
</gene>
<evidence type="ECO:0000256" key="4">
    <source>
        <dbReference type="ARBA" id="ARBA00023125"/>
    </source>
</evidence>
<protein>
    <submittedName>
        <fullName evidence="9">PLP-dependent aminotransferase family protein</fullName>
    </submittedName>
</protein>
<dbReference type="Gene3D" id="1.10.10.10">
    <property type="entry name" value="Winged helix-like DNA-binding domain superfamily/Winged helix DNA-binding domain"/>
    <property type="match status" value="1"/>
</dbReference>
<dbReference type="InterPro" id="IPR004839">
    <property type="entry name" value="Aminotransferase_I/II_large"/>
</dbReference>